<feature type="region of interest" description="Disordered" evidence="1">
    <location>
        <begin position="104"/>
        <end position="125"/>
    </location>
</feature>
<name>A0A135ZAJ1_GARVA</name>
<dbReference type="PATRIC" id="fig|2702.101.peg.238"/>
<sequence>MPWWIWLILAIFFVSMFLIGSVYAFIKLNKGLVVVSESADKISDIYDRFDTLDNKTVDDKPLFTQPIAVAARRYEEAHKRVILRDDRKKEIHKLVWQHWSNKSLREEDLNSSDSSDSSNLHDLHD</sequence>
<evidence type="ECO:0000313" key="3">
    <source>
        <dbReference type="EMBL" id="KXI18658.1"/>
    </source>
</evidence>
<keyword evidence="2" id="KW-0472">Membrane</keyword>
<keyword evidence="2" id="KW-0812">Transmembrane</keyword>
<dbReference type="RefSeq" id="WP_075523165.1">
    <property type="nucleotide sequence ID" value="NZ_KQ961853.1"/>
</dbReference>
<organism evidence="3 4">
    <name type="scientific">Gardnerella vaginalis</name>
    <dbReference type="NCBI Taxonomy" id="2702"/>
    <lineage>
        <taxon>Bacteria</taxon>
        <taxon>Bacillati</taxon>
        <taxon>Actinomycetota</taxon>
        <taxon>Actinomycetes</taxon>
        <taxon>Bifidobacteriales</taxon>
        <taxon>Bifidobacteriaceae</taxon>
        <taxon>Gardnerella</taxon>
    </lineage>
</organism>
<evidence type="ECO:0000256" key="2">
    <source>
        <dbReference type="SAM" id="Phobius"/>
    </source>
</evidence>
<dbReference type="EMBL" id="LSRC01000011">
    <property type="protein sequence ID" value="KXI18658.1"/>
    <property type="molecule type" value="Genomic_DNA"/>
</dbReference>
<gene>
    <name evidence="3" type="ORF">HMPREF3230_00244</name>
</gene>
<comment type="caution">
    <text evidence="3">The sequence shown here is derived from an EMBL/GenBank/DDBJ whole genome shotgun (WGS) entry which is preliminary data.</text>
</comment>
<proteinExistence type="predicted"/>
<evidence type="ECO:0000313" key="4">
    <source>
        <dbReference type="Proteomes" id="UP000070505"/>
    </source>
</evidence>
<dbReference type="Proteomes" id="UP000070505">
    <property type="component" value="Unassembled WGS sequence"/>
</dbReference>
<dbReference type="AlphaFoldDB" id="A0A135ZAJ1"/>
<reference evidence="3 4" key="1">
    <citation type="submission" date="2016-02" db="EMBL/GenBank/DDBJ databases">
        <authorList>
            <person name="Wen L."/>
            <person name="He K."/>
            <person name="Yang H."/>
        </authorList>
    </citation>
    <scope>NUCLEOTIDE SEQUENCE [LARGE SCALE GENOMIC DNA]</scope>
    <source>
        <strain evidence="3 4">CMW7778B</strain>
    </source>
</reference>
<keyword evidence="2" id="KW-1133">Transmembrane helix</keyword>
<feature type="transmembrane region" description="Helical" evidence="2">
    <location>
        <begin position="6"/>
        <end position="26"/>
    </location>
</feature>
<evidence type="ECO:0000256" key="1">
    <source>
        <dbReference type="SAM" id="MobiDB-lite"/>
    </source>
</evidence>
<accession>A0A135ZAJ1</accession>
<protein>
    <submittedName>
        <fullName evidence="3">Uncharacterized protein</fullName>
    </submittedName>
</protein>